<keyword evidence="3" id="KW-0732">Signal</keyword>
<feature type="transmembrane region" description="Helical" evidence="2">
    <location>
        <begin position="213"/>
        <end position="236"/>
    </location>
</feature>
<dbReference type="Proteomes" id="UP001152888">
    <property type="component" value="Unassembled WGS sequence"/>
</dbReference>
<evidence type="ECO:0000256" key="2">
    <source>
        <dbReference type="SAM" id="Phobius"/>
    </source>
</evidence>
<dbReference type="EMBL" id="CAKOFQ010008013">
    <property type="protein sequence ID" value="CAH2010851.1"/>
    <property type="molecule type" value="Genomic_DNA"/>
</dbReference>
<feature type="transmembrane region" description="Helical" evidence="2">
    <location>
        <begin position="189"/>
        <end position="206"/>
    </location>
</feature>
<dbReference type="OrthoDB" id="7429417at2759"/>
<organism evidence="4 5">
    <name type="scientific">Acanthoscelides obtectus</name>
    <name type="common">Bean weevil</name>
    <name type="synonym">Bruchus obtectus</name>
    <dbReference type="NCBI Taxonomy" id="200917"/>
    <lineage>
        <taxon>Eukaryota</taxon>
        <taxon>Metazoa</taxon>
        <taxon>Ecdysozoa</taxon>
        <taxon>Arthropoda</taxon>
        <taxon>Hexapoda</taxon>
        <taxon>Insecta</taxon>
        <taxon>Pterygota</taxon>
        <taxon>Neoptera</taxon>
        <taxon>Endopterygota</taxon>
        <taxon>Coleoptera</taxon>
        <taxon>Polyphaga</taxon>
        <taxon>Cucujiformia</taxon>
        <taxon>Chrysomeloidea</taxon>
        <taxon>Chrysomelidae</taxon>
        <taxon>Bruchinae</taxon>
        <taxon>Bruchini</taxon>
        <taxon>Acanthoscelides</taxon>
    </lineage>
</organism>
<sequence>MRLLRNYSDCFFLLCLSFYVLFFWFVEGADAEAATNSSALIKSAVEGLSRGGREYNLIYARLIGCAVQRDTRCFVDIAEDFLENKRNELLAQADREILQRVGGRADQTNTPSQLAKSIEKIIFELSSLFKNGIGGLLSPRDGDEELEDEEEEKTEDETKDGVSSRGSAKQEEARGKKKKQKKQQYLHKLKLLAIGGIIAAKLCLLLKLAQTALLLKLVLIGLGIFAVNVAKLLALWKAAKQKTIYYENSHHDHHYDHEDVWGQEDHWDRGGDAQDLAYAGQKSSGWSFW</sequence>
<evidence type="ECO:0000256" key="1">
    <source>
        <dbReference type="SAM" id="MobiDB-lite"/>
    </source>
</evidence>
<keyword evidence="2" id="KW-1133">Transmembrane helix</keyword>
<feature type="region of interest" description="Disordered" evidence="1">
    <location>
        <begin position="136"/>
        <end position="179"/>
    </location>
</feature>
<dbReference type="AlphaFoldDB" id="A0A9P0MFJ5"/>
<comment type="caution">
    <text evidence="4">The sequence shown here is derived from an EMBL/GenBank/DDBJ whole genome shotgun (WGS) entry which is preliminary data.</text>
</comment>
<evidence type="ECO:0000313" key="4">
    <source>
        <dbReference type="EMBL" id="CAH2010851.1"/>
    </source>
</evidence>
<gene>
    <name evidence="4" type="ORF">ACAOBT_LOCUS31822</name>
</gene>
<name>A0A9P0MFJ5_ACAOB</name>
<feature type="compositionally biased region" description="Acidic residues" evidence="1">
    <location>
        <begin position="142"/>
        <end position="158"/>
    </location>
</feature>
<accession>A0A9P0MFJ5</accession>
<reference evidence="4" key="1">
    <citation type="submission" date="2022-03" db="EMBL/GenBank/DDBJ databases">
        <authorList>
            <person name="Sayadi A."/>
        </authorList>
    </citation>
    <scope>NUCLEOTIDE SEQUENCE</scope>
</reference>
<keyword evidence="2" id="KW-0472">Membrane</keyword>
<feature type="signal peptide" evidence="3">
    <location>
        <begin position="1"/>
        <end position="31"/>
    </location>
</feature>
<protein>
    <submittedName>
        <fullName evidence="4">Uncharacterized protein</fullName>
    </submittedName>
</protein>
<evidence type="ECO:0000256" key="3">
    <source>
        <dbReference type="SAM" id="SignalP"/>
    </source>
</evidence>
<proteinExistence type="predicted"/>
<evidence type="ECO:0000313" key="5">
    <source>
        <dbReference type="Proteomes" id="UP001152888"/>
    </source>
</evidence>
<keyword evidence="2" id="KW-0812">Transmembrane</keyword>
<keyword evidence="5" id="KW-1185">Reference proteome</keyword>
<feature type="chain" id="PRO_5040228867" evidence="3">
    <location>
        <begin position="32"/>
        <end position="289"/>
    </location>
</feature>